<feature type="transmembrane region" description="Helical" evidence="1">
    <location>
        <begin position="200"/>
        <end position="221"/>
    </location>
</feature>
<feature type="transmembrane region" description="Helical" evidence="1">
    <location>
        <begin position="145"/>
        <end position="165"/>
    </location>
</feature>
<feature type="transmembrane region" description="Helical" evidence="1">
    <location>
        <begin position="354"/>
        <end position="376"/>
    </location>
</feature>
<keyword evidence="1" id="KW-1133">Transmembrane helix</keyword>
<reference evidence="3 4" key="1">
    <citation type="journal article" date="2015" name="Int. J. Syst. Evol. Microbiol.">
        <title>Novibacillus thermophilus gen. nov., sp. nov., a Gram-staining-negative and moderately thermophilic member of the family Thermoactinomycetaceae.</title>
        <authorList>
            <person name="Yang G."/>
            <person name="Chen J."/>
            <person name="Zhou S."/>
        </authorList>
    </citation>
    <scope>NUCLEOTIDE SEQUENCE [LARGE SCALE GENOMIC DNA]</scope>
    <source>
        <strain evidence="3 4">SG-1</strain>
    </source>
</reference>
<feature type="domain" description="DUF112" evidence="2">
    <location>
        <begin position="18"/>
        <end position="439"/>
    </location>
</feature>
<keyword evidence="4" id="KW-1185">Reference proteome</keyword>
<dbReference type="EMBL" id="CP019699">
    <property type="protein sequence ID" value="AQS55421.1"/>
    <property type="molecule type" value="Genomic_DNA"/>
</dbReference>
<dbReference type="PANTHER" id="PTHR35342">
    <property type="entry name" value="TRICARBOXYLIC TRANSPORT PROTEIN"/>
    <property type="match status" value="1"/>
</dbReference>
<proteinExistence type="predicted"/>
<feature type="transmembrane region" description="Helical" evidence="1">
    <location>
        <begin position="57"/>
        <end position="80"/>
    </location>
</feature>
<accession>A0A1U9K5V9</accession>
<evidence type="ECO:0000313" key="3">
    <source>
        <dbReference type="EMBL" id="AQS55421.1"/>
    </source>
</evidence>
<dbReference type="RefSeq" id="WP_077719268.1">
    <property type="nucleotide sequence ID" value="NZ_CP019699.1"/>
</dbReference>
<evidence type="ECO:0000313" key="4">
    <source>
        <dbReference type="Proteomes" id="UP000188603"/>
    </source>
</evidence>
<dbReference type="Proteomes" id="UP000188603">
    <property type="component" value="Chromosome"/>
</dbReference>
<dbReference type="STRING" id="1471761.B0W44_06100"/>
<gene>
    <name evidence="3" type="ORF">B0W44_06100</name>
</gene>
<keyword evidence="1" id="KW-0472">Membrane</keyword>
<feature type="transmembrane region" description="Helical" evidence="1">
    <location>
        <begin position="388"/>
        <end position="407"/>
    </location>
</feature>
<sequence length="511" mass="53196">MLDVLPEIVISLTQPTNILLMIAGVAGGIVIGALPGLTATMALALMLPFTFTMEADAALITLGGIYIGAIYGGCIAAILINTPGTPSSIATTFDGYPLTLKGKAEHALVTAAFSSSLGGVLGGLALLFITPLLASLALKFGPPEYFWVSVFGLTIIATLSSGSLLKGLLGGTLGLLLSTIGIAPIGGESRFTFGFPPLQAGIDLIVVLIGLFCIPEVIGMIEQKGGARDRASYTPKKGVAFAVIKELIRKPILYLRSSVIGIAVGIIPGAGGNIASLLSYDMAVRFSKDKQSFGKGNIEGVAASESGNNAEVGGSLVPLLSLGIPGAAPAAVLLGALMMQGIRPGPDLFTTSPGLVYTFCWAFIVANIVMFVLGFYGSRYVAQVINMATFYLAPLIVFLTAIGSYAIRNNMLDVAMMIGFGILGYILKKAGFEPGPIVLGLILGPIAETGLSQSMLMGQAQGSIWSLFFSRPISVTLILLCLFSLMWPLLSRTLLGKSLEHKRSERSGNQP</sequence>
<feature type="transmembrane region" description="Helical" evidence="1">
    <location>
        <begin position="259"/>
        <end position="280"/>
    </location>
</feature>
<feature type="transmembrane region" description="Helical" evidence="1">
    <location>
        <begin position="468"/>
        <end position="490"/>
    </location>
</feature>
<feature type="transmembrane region" description="Helical" evidence="1">
    <location>
        <begin position="107"/>
        <end position="133"/>
    </location>
</feature>
<evidence type="ECO:0000259" key="2">
    <source>
        <dbReference type="Pfam" id="PF01970"/>
    </source>
</evidence>
<dbReference type="Pfam" id="PF01970">
    <property type="entry name" value="TctA"/>
    <property type="match status" value="1"/>
</dbReference>
<dbReference type="InterPro" id="IPR002823">
    <property type="entry name" value="DUF112_TM"/>
</dbReference>
<keyword evidence="1" id="KW-0812">Transmembrane</keyword>
<dbReference type="KEGG" id="ntr:B0W44_06100"/>
<feature type="transmembrane region" description="Helical" evidence="1">
    <location>
        <begin position="20"/>
        <end position="45"/>
    </location>
</feature>
<dbReference type="AlphaFoldDB" id="A0A1U9K5V9"/>
<dbReference type="OrthoDB" id="9781349at2"/>
<dbReference type="PANTHER" id="PTHR35342:SF5">
    <property type="entry name" value="TRICARBOXYLIC TRANSPORT PROTEIN"/>
    <property type="match status" value="1"/>
</dbReference>
<organism evidence="3 4">
    <name type="scientific">Novibacillus thermophilus</name>
    <dbReference type="NCBI Taxonomy" id="1471761"/>
    <lineage>
        <taxon>Bacteria</taxon>
        <taxon>Bacillati</taxon>
        <taxon>Bacillota</taxon>
        <taxon>Bacilli</taxon>
        <taxon>Bacillales</taxon>
        <taxon>Thermoactinomycetaceae</taxon>
        <taxon>Novibacillus</taxon>
    </lineage>
</organism>
<evidence type="ECO:0000256" key="1">
    <source>
        <dbReference type="SAM" id="Phobius"/>
    </source>
</evidence>
<name>A0A1U9K5V9_9BACL</name>
<protein>
    <submittedName>
        <fullName evidence="3">C4-dicarboxylate ABC transporter permease</fullName>
    </submittedName>
</protein>
<feature type="transmembrane region" description="Helical" evidence="1">
    <location>
        <begin position="319"/>
        <end position="342"/>
    </location>
</feature>